<dbReference type="EMBL" id="NMUH01006516">
    <property type="protein sequence ID" value="MQM15436.1"/>
    <property type="molecule type" value="Genomic_DNA"/>
</dbReference>
<reference evidence="1" key="1">
    <citation type="submission" date="2017-07" db="EMBL/GenBank/DDBJ databases">
        <title>Taro Niue Genome Assembly and Annotation.</title>
        <authorList>
            <person name="Atibalentja N."/>
            <person name="Keating K."/>
            <person name="Fields C.J."/>
        </authorList>
    </citation>
    <scope>NUCLEOTIDE SEQUENCE</scope>
    <source>
        <strain evidence="1">Niue_2</strain>
        <tissue evidence="1">Leaf</tissue>
    </source>
</reference>
<keyword evidence="2" id="KW-1185">Reference proteome</keyword>
<dbReference type="AlphaFoldDB" id="A0A843X2R7"/>
<protein>
    <submittedName>
        <fullName evidence="1">Uncharacterized protein</fullName>
    </submittedName>
</protein>
<gene>
    <name evidence="1" type="ORF">Taro_048380</name>
</gene>
<dbReference type="Proteomes" id="UP000652761">
    <property type="component" value="Unassembled WGS sequence"/>
</dbReference>
<proteinExistence type="predicted"/>
<accession>A0A843X2R7</accession>
<name>A0A843X2R7_COLES</name>
<dbReference type="OrthoDB" id="1641131at2759"/>
<sequence>MGRPMRAWSRRAMEAIVVGLVFNDLNWFGHQKPSLPRSLGCVENKPELEAEPSILEWMLVKLFSTVDCGFTSAVIFMDTLVIVYLDKTMELNTFNEMFFGLINPKHEAKVKDILVFFYNGIVETLVKNSLKVLPTFKLNSIHG</sequence>
<evidence type="ECO:0000313" key="2">
    <source>
        <dbReference type="Proteomes" id="UP000652761"/>
    </source>
</evidence>
<evidence type="ECO:0000313" key="1">
    <source>
        <dbReference type="EMBL" id="MQM15436.1"/>
    </source>
</evidence>
<organism evidence="1 2">
    <name type="scientific">Colocasia esculenta</name>
    <name type="common">Wild taro</name>
    <name type="synonym">Arum esculentum</name>
    <dbReference type="NCBI Taxonomy" id="4460"/>
    <lineage>
        <taxon>Eukaryota</taxon>
        <taxon>Viridiplantae</taxon>
        <taxon>Streptophyta</taxon>
        <taxon>Embryophyta</taxon>
        <taxon>Tracheophyta</taxon>
        <taxon>Spermatophyta</taxon>
        <taxon>Magnoliopsida</taxon>
        <taxon>Liliopsida</taxon>
        <taxon>Araceae</taxon>
        <taxon>Aroideae</taxon>
        <taxon>Colocasieae</taxon>
        <taxon>Colocasia</taxon>
    </lineage>
</organism>
<comment type="caution">
    <text evidence="1">The sequence shown here is derived from an EMBL/GenBank/DDBJ whole genome shotgun (WGS) entry which is preliminary data.</text>
</comment>